<dbReference type="OrthoDB" id="10443062at2759"/>
<name>E4XCH3_OIKDI</name>
<evidence type="ECO:0000313" key="1">
    <source>
        <dbReference type="EMBL" id="CBY09298.1"/>
    </source>
</evidence>
<protein>
    <submittedName>
        <fullName evidence="1">Uncharacterized protein</fullName>
    </submittedName>
</protein>
<dbReference type="EMBL" id="FN653035">
    <property type="protein sequence ID" value="CBY09298.1"/>
    <property type="molecule type" value="Genomic_DNA"/>
</dbReference>
<dbReference type="Proteomes" id="UP000001307">
    <property type="component" value="Unassembled WGS sequence"/>
</dbReference>
<dbReference type="InParanoid" id="E4XCH3"/>
<sequence length="151" mass="17397">MIDYNIEYHDVGTDSFFFRKHNDSFHPTVIFLANNRDSKSIRNYVENISAVYKNIGCSCVTLSYTLDSSMLQSDNRENEELQSDLLRVTADIYGILSENLILHEPIFFHCIGDEGVYVYSQISREFLTDYIVGVTLESFDLGHEANTNQFL</sequence>
<gene>
    <name evidence="1" type="ORF">GSOID_T00007835001</name>
</gene>
<reference evidence="1" key="1">
    <citation type="journal article" date="2010" name="Science">
        <title>Plasticity of animal genome architecture unmasked by rapid evolution of a pelagic tunicate.</title>
        <authorList>
            <person name="Denoeud F."/>
            <person name="Henriet S."/>
            <person name="Mungpakdee S."/>
            <person name="Aury J.M."/>
            <person name="Da Silva C."/>
            <person name="Brinkmann H."/>
            <person name="Mikhaleva J."/>
            <person name="Olsen L.C."/>
            <person name="Jubin C."/>
            <person name="Canestro C."/>
            <person name="Bouquet J.M."/>
            <person name="Danks G."/>
            <person name="Poulain J."/>
            <person name="Campsteijn C."/>
            <person name="Adamski M."/>
            <person name="Cross I."/>
            <person name="Yadetie F."/>
            <person name="Muffato M."/>
            <person name="Louis A."/>
            <person name="Butcher S."/>
            <person name="Tsagkogeorga G."/>
            <person name="Konrad A."/>
            <person name="Singh S."/>
            <person name="Jensen M.F."/>
            <person name="Cong E.H."/>
            <person name="Eikeseth-Otteraa H."/>
            <person name="Noel B."/>
            <person name="Anthouard V."/>
            <person name="Porcel B.M."/>
            <person name="Kachouri-Lafond R."/>
            <person name="Nishino A."/>
            <person name="Ugolini M."/>
            <person name="Chourrout P."/>
            <person name="Nishida H."/>
            <person name="Aasland R."/>
            <person name="Huzurbazar S."/>
            <person name="Westhof E."/>
            <person name="Delsuc F."/>
            <person name="Lehrach H."/>
            <person name="Reinhardt R."/>
            <person name="Weissenbach J."/>
            <person name="Roy S.W."/>
            <person name="Artiguenave F."/>
            <person name="Postlethwait J.H."/>
            <person name="Manak J.R."/>
            <person name="Thompson E.M."/>
            <person name="Jaillon O."/>
            <person name="Du Pasquier L."/>
            <person name="Boudinot P."/>
            <person name="Liberles D.A."/>
            <person name="Volff J.N."/>
            <person name="Philippe H."/>
            <person name="Lenhard B."/>
            <person name="Roest Crollius H."/>
            <person name="Wincker P."/>
            <person name="Chourrout D."/>
        </authorList>
    </citation>
    <scope>NUCLEOTIDE SEQUENCE [LARGE SCALE GENOMIC DNA]</scope>
</reference>
<keyword evidence="2" id="KW-1185">Reference proteome</keyword>
<evidence type="ECO:0000313" key="2">
    <source>
        <dbReference type="Proteomes" id="UP000001307"/>
    </source>
</evidence>
<dbReference type="AlphaFoldDB" id="E4XCH3"/>
<organism evidence="1">
    <name type="scientific">Oikopleura dioica</name>
    <name type="common">Tunicate</name>
    <dbReference type="NCBI Taxonomy" id="34765"/>
    <lineage>
        <taxon>Eukaryota</taxon>
        <taxon>Metazoa</taxon>
        <taxon>Chordata</taxon>
        <taxon>Tunicata</taxon>
        <taxon>Appendicularia</taxon>
        <taxon>Copelata</taxon>
        <taxon>Oikopleuridae</taxon>
        <taxon>Oikopleura</taxon>
    </lineage>
</organism>
<proteinExistence type="predicted"/>
<accession>E4XCH3</accession>